<feature type="region of interest" description="Disordered" evidence="1">
    <location>
        <begin position="209"/>
        <end position="230"/>
    </location>
</feature>
<evidence type="ECO:0000313" key="3">
    <source>
        <dbReference type="Proteomes" id="UP000031553"/>
    </source>
</evidence>
<dbReference type="OrthoDB" id="7279971at2"/>
<accession>A0A0N1F9C6</accession>
<feature type="region of interest" description="Disordered" evidence="1">
    <location>
        <begin position="264"/>
        <end position="285"/>
    </location>
</feature>
<evidence type="ECO:0000313" key="2">
    <source>
        <dbReference type="EMBL" id="KPH86552.1"/>
    </source>
</evidence>
<evidence type="ECO:0000256" key="1">
    <source>
        <dbReference type="SAM" id="MobiDB-lite"/>
    </source>
</evidence>
<dbReference type="RefSeq" id="WP_039733058.1">
    <property type="nucleotide sequence ID" value="NZ_JUFX02000198.1"/>
</dbReference>
<protein>
    <submittedName>
        <fullName evidence="2">Ring hydroxylating dioxygenase subunit alpha</fullName>
    </submittedName>
</protein>
<proteinExistence type="predicted"/>
<dbReference type="EMBL" id="JUFX02000198">
    <property type="protein sequence ID" value="KPH86552.1"/>
    <property type="molecule type" value="Genomic_DNA"/>
</dbReference>
<keyword evidence="2" id="KW-0223">Dioxygenase</keyword>
<reference evidence="2 3" key="1">
    <citation type="submission" date="2015-07" db="EMBL/GenBank/DDBJ databases">
        <title>Draft Genome Sequence of Komagataeibacter intermedius Strain AF2, Isolated from Kombucha Tea.</title>
        <authorList>
            <person name="Santos R.A."/>
            <person name="Berretta A.A."/>
            <person name="Barud H.S."/>
            <person name="Ribeiro S.J."/>
            <person name="Gonzalez-Garcia L.N."/>
            <person name="Zucchi T.D."/>
            <person name="Goldman G.H."/>
            <person name="Riano-Pachon D.M."/>
        </authorList>
    </citation>
    <scope>NUCLEOTIDE SEQUENCE [LARGE SCALE GENOMIC DNA]</scope>
    <source>
        <strain evidence="2 3">AF2</strain>
    </source>
</reference>
<name>A0A0N1F9C6_9PROT</name>
<comment type="caution">
    <text evidence="2">The sequence shown here is derived from an EMBL/GenBank/DDBJ whole genome shotgun (WGS) entry which is preliminary data.</text>
</comment>
<gene>
    <name evidence="2" type="ORF">GLUCOINTEAF2_0202702</name>
</gene>
<dbReference type="GO" id="GO:0051213">
    <property type="term" value="F:dioxygenase activity"/>
    <property type="evidence" value="ECO:0007669"/>
    <property type="project" value="UniProtKB-KW"/>
</dbReference>
<keyword evidence="2" id="KW-0560">Oxidoreductase</keyword>
<organism evidence="2 3">
    <name type="scientific">Komagataeibacter intermedius AF2</name>
    <dbReference type="NCBI Taxonomy" id="1458464"/>
    <lineage>
        <taxon>Bacteria</taxon>
        <taxon>Pseudomonadati</taxon>
        <taxon>Pseudomonadota</taxon>
        <taxon>Alphaproteobacteria</taxon>
        <taxon>Acetobacterales</taxon>
        <taxon>Acetobacteraceae</taxon>
        <taxon>Komagataeibacter</taxon>
    </lineage>
</organism>
<sequence>MTEQTDLFSRPLPDGEPVIVLDIYQGGLSHLLQLAHAREIDLARLDIVTLIDQLAEAARTHTDLPLGIKAQWAVMASGLLLLRSRLMLPADDPRQAQATQEAADLRTRLLAAEDAARLAGWLAVREQLGRDVHAFGGAAAPEADESAQWEVDRIEFLWGCLAVFDGNWGVMPVETPFYAPVQLDLFSVEDARMRVRTCLARAHDEPVPLDRMLPDSVRGGQGDELSSGQRRSAWSSTFAACLEMVKQGEALAYQPAPENVPCFSGVPDATPRQGEGFPGSGNRAK</sequence>
<dbReference type="Gene3D" id="6.10.250.2410">
    <property type="match status" value="1"/>
</dbReference>
<dbReference type="Proteomes" id="UP000031553">
    <property type="component" value="Unassembled WGS sequence"/>
</dbReference>
<dbReference type="AlphaFoldDB" id="A0A0N1F9C6"/>